<evidence type="ECO:0000256" key="2">
    <source>
        <dbReference type="SAM" id="MobiDB-lite"/>
    </source>
</evidence>
<evidence type="ECO:0000256" key="3">
    <source>
        <dbReference type="SAM" id="Phobius"/>
    </source>
</evidence>
<feature type="transmembrane region" description="Helical" evidence="3">
    <location>
        <begin position="21"/>
        <end position="37"/>
    </location>
</feature>
<reference evidence="4 5" key="1">
    <citation type="journal article" date="2017" name="Chemistry">
        <title>Isolation, Biosynthesis and Chemical Modifications of Rubterolones A-F: Rare Tropolone Alkaloids from Actinomadura sp. 5-2.</title>
        <authorList>
            <person name="Guo H."/>
            <person name="Benndorf R."/>
            <person name="Leichnitz D."/>
            <person name="Klassen J.L."/>
            <person name="Vollmers J."/>
            <person name="Gorls H."/>
            <person name="Steinacker M."/>
            <person name="Weigel C."/>
            <person name="Dahse H.M."/>
            <person name="Kaster A.K."/>
            <person name="de Beer Z.W."/>
            <person name="Poulsen M."/>
            <person name="Beemelmanns C."/>
        </authorList>
    </citation>
    <scope>NUCLEOTIDE SEQUENCE [LARGE SCALE GENOMIC DNA]</scope>
    <source>
        <strain evidence="4 5">5-2</strain>
    </source>
</reference>
<keyword evidence="3" id="KW-0812">Transmembrane</keyword>
<keyword evidence="3" id="KW-1133">Transmembrane helix</keyword>
<keyword evidence="3" id="KW-0472">Membrane</keyword>
<feature type="transmembrane region" description="Helical" evidence="3">
    <location>
        <begin position="43"/>
        <end position="61"/>
    </location>
</feature>
<feature type="region of interest" description="Disordered" evidence="2">
    <location>
        <begin position="107"/>
        <end position="147"/>
    </location>
</feature>
<name>A0A2P4URC4_9ACTN</name>
<keyword evidence="1" id="KW-0175">Coiled coil</keyword>
<proteinExistence type="predicted"/>
<evidence type="ECO:0000313" key="4">
    <source>
        <dbReference type="EMBL" id="POM27591.1"/>
    </source>
</evidence>
<evidence type="ECO:0000256" key="1">
    <source>
        <dbReference type="SAM" id="Coils"/>
    </source>
</evidence>
<dbReference type="RefSeq" id="WP_103562389.1">
    <property type="nucleotide sequence ID" value="NZ_MTBP01000001.1"/>
</dbReference>
<sequence length="147" mass="15942">MRIPKPVNAALDWVDAHRPPLGVAFALVLAACALLAAPHAVGIPLATFLVGLAAGGLLVHVRLTRRIRRARAEIDELLRQNGRLRHRNTVLTSGVITRESQVTQALLSIPEDEEPLRVEPGPQSTMRLPELPDGVEPEAEEPGTPRD</sequence>
<organism evidence="4 5">
    <name type="scientific">Actinomadura rubteroloni</name>
    <dbReference type="NCBI Taxonomy" id="1926885"/>
    <lineage>
        <taxon>Bacteria</taxon>
        <taxon>Bacillati</taxon>
        <taxon>Actinomycetota</taxon>
        <taxon>Actinomycetes</taxon>
        <taxon>Streptosporangiales</taxon>
        <taxon>Thermomonosporaceae</taxon>
        <taxon>Actinomadura</taxon>
    </lineage>
</organism>
<comment type="caution">
    <text evidence="4">The sequence shown here is derived from an EMBL/GenBank/DDBJ whole genome shotgun (WGS) entry which is preliminary data.</text>
</comment>
<dbReference type="PROSITE" id="PS51257">
    <property type="entry name" value="PROKAR_LIPOPROTEIN"/>
    <property type="match status" value="1"/>
</dbReference>
<evidence type="ECO:0000313" key="5">
    <source>
        <dbReference type="Proteomes" id="UP000242367"/>
    </source>
</evidence>
<dbReference type="AlphaFoldDB" id="A0A2P4URC4"/>
<accession>A0A2P4URC4</accession>
<dbReference type="EMBL" id="MTBP01000001">
    <property type="protein sequence ID" value="POM27591.1"/>
    <property type="molecule type" value="Genomic_DNA"/>
</dbReference>
<dbReference type="Proteomes" id="UP000242367">
    <property type="component" value="Unassembled WGS sequence"/>
</dbReference>
<protein>
    <submittedName>
        <fullName evidence="4">Uncharacterized protein</fullName>
    </submittedName>
</protein>
<gene>
    <name evidence="4" type="ORF">BTM25_20070</name>
</gene>
<keyword evidence="5" id="KW-1185">Reference proteome</keyword>
<feature type="coiled-coil region" evidence="1">
    <location>
        <begin position="60"/>
        <end position="87"/>
    </location>
</feature>